<feature type="region of interest" description="Disordered" evidence="1">
    <location>
        <begin position="1"/>
        <end position="20"/>
    </location>
</feature>
<reference evidence="3 4" key="1">
    <citation type="submission" date="2018-03" db="EMBL/GenBank/DDBJ databases">
        <title>Characteristics and genome of n-alkane degrading marine bacteria Gordonia iterans isolated from crude oil contaminated in Tae-an, South Korea.</title>
        <authorList>
            <person name="Lee S.-S."/>
            <person name="Kim H."/>
        </authorList>
    </citation>
    <scope>NUCLEOTIDE SEQUENCE [LARGE SCALE GENOMIC DNA]</scope>
    <source>
        <strain evidence="3 4">Co17</strain>
    </source>
</reference>
<accession>A0A2S0KKG6</accession>
<dbReference type="EMBL" id="CP027433">
    <property type="protein sequence ID" value="AVM02131.1"/>
    <property type="molecule type" value="Genomic_DNA"/>
</dbReference>
<keyword evidence="3" id="KW-0413">Isomerase</keyword>
<protein>
    <submittedName>
        <fullName evidence="3">Mycothiol maleylpyruvate isomerase</fullName>
    </submittedName>
</protein>
<sequence length="232" mass="23919">MDPSRAPRGAGERPAGPGPGLIVPPSSAELRLWFEYAAGGFAELIDLIDPAKLDDPGLGEWSVRSLLGHSCRAFTTIEDYLAASRAFDPGEQLHGPVAYFHAAFASVGDPADVAARGVAAGQALGDDPIAAAHAIADRVRPVVRATPDEAILVTPVGVMRLIDYLPTRAFELTVHSLDLAGATGIEPGSALEHAVPPAVRLATALAGPGDAIAVLRAMTGRGPLRADFTVLG</sequence>
<feature type="domain" description="Mycothiol-dependent maleylpyruvate isomerase metal-binding" evidence="2">
    <location>
        <begin position="41"/>
        <end position="180"/>
    </location>
</feature>
<dbReference type="InterPro" id="IPR024344">
    <property type="entry name" value="MDMPI_metal-binding"/>
</dbReference>
<dbReference type="GO" id="GO:0016853">
    <property type="term" value="F:isomerase activity"/>
    <property type="evidence" value="ECO:0007669"/>
    <property type="project" value="UniProtKB-KW"/>
</dbReference>
<gene>
    <name evidence="3" type="ORF">C6V83_09150</name>
</gene>
<keyword evidence="4" id="KW-1185">Reference proteome</keyword>
<dbReference type="GO" id="GO:0046872">
    <property type="term" value="F:metal ion binding"/>
    <property type="evidence" value="ECO:0007669"/>
    <property type="project" value="InterPro"/>
</dbReference>
<dbReference type="Pfam" id="PF11716">
    <property type="entry name" value="MDMPI_N"/>
    <property type="match status" value="1"/>
</dbReference>
<feature type="compositionally biased region" description="Low complexity" evidence="1">
    <location>
        <begin position="1"/>
        <end position="15"/>
    </location>
</feature>
<evidence type="ECO:0000313" key="3">
    <source>
        <dbReference type="EMBL" id="AVM02131.1"/>
    </source>
</evidence>
<organism evidence="3 4">
    <name type="scientific">Gordonia iterans</name>
    <dbReference type="NCBI Taxonomy" id="1004901"/>
    <lineage>
        <taxon>Bacteria</taxon>
        <taxon>Bacillati</taxon>
        <taxon>Actinomycetota</taxon>
        <taxon>Actinomycetes</taxon>
        <taxon>Mycobacteriales</taxon>
        <taxon>Gordoniaceae</taxon>
        <taxon>Gordonia</taxon>
    </lineage>
</organism>
<proteinExistence type="predicted"/>
<name>A0A2S0KKG6_9ACTN</name>
<keyword evidence="3" id="KW-0670">Pyruvate</keyword>
<evidence type="ECO:0000256" key="1">
    <source>
        <dbReference type="SAM" id="MobiDB-lite"/>
    </source>
</evidence>
<dbReference type="SUPFAM" id="SSF109854">
    <property type="entry name" value="DinB/YfiT-like putative metalloenzymes"/>
    <property type="match status" value="1"/>
</dbReference>
<dbReference type="KEGG" id="git:C6V83_09150"/>
<evidence type="ECO:0000259" key="2">
    <source>
        <dbReference type="Pfam" id="PF11716"/>
    </source>
</evidence>
<dbReference type="Proteomes" id="UP000239814">
    <property type="component" value="Chromosome"/>
</dbReference>
<dbReference type="InterPro" id="IPR034660">
    <property type="entry name" value="DinB/YfiT-like"/>
</dbReference>
<dbReference type="AlphaFoldDB" id="A0A2S0KKG6"/>
<dbReference type="Gene3D" id="1.20.120.450">
    <property type="entry name" value="dinb family like domain"/>
    <property type="match status" value="1"/>
</dbReference>
<evidence type="ECO:0000313" key="4">
    <source>
        <dbReference type="Proteomes" id="UP000239814"/>
    </source>
</evidence>